<evidence type="ECO:0000313" key="1">
    <source>
        <dbReference type="EMBL" id="GJE29816.1"/>
    </source>
</evidence>
<protein>
    <recommendedName>
        <fullName evidence="3">Bacteriophage protein</fullName>
    </recommendedName>
</protein>
<organism evidence="1 2">
    <name type="scientific">Methylobacterium organophilum</name>
    <dbReference type="NCBI Taxonomy" id="410"/>
    <lineage>
        <taxon>Bacteria</taxon>
        <taxon>Pseudomonadati</taxon>
        <taxon>Pseudomonadota</taxon>
        <taxon>Alphaproteobacteria</taxon>
        <taxon>Hyphomicrobiales</taxon>
        <taxon>Methylobacteriaceae</taxon>
        <taxon>Methylobacterium</taxon>
    </lineage>
</organism>
<keyword evidence="2" id="KW-1185">Reference proteome</keyword>
<evidence type="ECO:0000313" key="2">
    <source>
        <dbReference type="Proteomes" id="UP001055156"/>
    </source>
</evidence>
<evidence type="ECO:0008006" key="3">
    <source>
        <dbReference type="Google" id="ProtNLM"/>
    </source>
</evidence>
<comment type="caution">
    <text evidence="1">The sequence shown here is derived from an EMBL/GenBank/DDBJ whole genome shotgun (WGS) entry which is preliminary data.</text>
</comment>
<gene>
    <name evidence="1" type="ORF">LKMONMHP_4702</name>
</gene>
<proteinExistence type="predicted"/>
<reference evidence="1" key="2">
    <citation type="submission" date="2021-08" db="EMBL/GenBank/DDBJ databases">
        <authorList>
            <person name="Tani A."/>
            <person name="Ola A."/>
            <person name="Ogura Y."/>
            <person name="Katsura K."/>
            <person name="Hayashi T."/>
        </authorList>
    </citation>
    <scope>NUCLEOTIDE SEQUENCE</scope>
    <source>
        <strain evidence="1">NBRC 15689</strain>
    </source>
</reference>
<reference evidence="1" key="1">
    <citation type="journal article" date="2021" name="Front. Microbiol.">
        <title>Comprehensive Comparative Genomics and Phenotyping of Methylobacterium Species.</title>
        <authorList>
            <person name="Alessa O."/>
            <person name="Ogura Y."/>
            <person name="Fujitani Y."/>
            <person name="Takami H."/>
            <person name="Hayashi T."/>
            <person name="Sahin N."/>
            <person name="Tani A."/>
        </authorList>
    </citation>
    <scope>NUCLEOTIDE SEQUENCE</scope>
    <source>
        <strain evidence="1">NBRC 15689</strain>
    </source>
</reference>
<dbReference type="Proteomes" id="UP001055156">
    <property type="component" value="Unassembled WGS sequence"/>
</dbReference>
<name>A0ABQ4TFI1_METOR</name>
<sequence length="230" mass="23784">MSVTDWSPRPNGNAVADPSIPAADGVSARQYAALIRGVMAGAAGLALDRGGALATSGTGNVYEIATSLGLRTLQAGVALLVRVNRANTGPAFLSVDGHGPLPWKLQGGTDIPAGGLAADNFVWAIWDEKGNRWVSDLLGGLTTALFDAVMRAWWLALPVAPDGIGPNAPWRNGGLVSWTGSDNPSFTIDSPEGRRLTLRLIRDALPTSPAGLNPGEPWLNGDTIAFVAAA</sequence>
<dbReference type="RefSeq" id="WP_238315039.1">
    <property type="nucleotide sequence ID" value="NZ_BPQV01000021.1"/>
</dbReference>
<dbReference type="EMBL" id="BPQV01000021">
    <property type="protein sequence ID" value="GJE29816.1"/>
    <property type="molecule type" value="Genomic_DNA"/>
</dbReference>
<accession>A0ABQ4TFI1</accession>